<name>A0A936ZJM5_9HYPH</name>
<comment type="caution">
    <text evidence="1">The sequence shown here is derived from an EMBL/GenBank/DDBJ whole genome shotgun (WGS) entry which is preliminary data.</text>
</comment>
<dbReference type="AlphaFoldDB" id="A0A936ZJM5"/>
<protein>
    <submittedName>
        <fullName evidence="1">Uncharacterized protein</fullName>
    </submittedName>
</protein>
<organism evidence="1 2">
    <name type="scientific">Microvirga aerilata</name>
    <dbReference type="NCBI Taxonomy" id="670292"/>
    <lineage>
        <taxon>Bacteria</taxon>
        <taxon>Pseudomonadati</taxon>
        <taxon>Pseudomonadota</taxon>
        <taxon>Alphaproteobacteria</taxon>
        <taxon>Hyphomicrobiales</taxon>
        <taxon>Methylobacteriaceae</taxon>
        <taxon>Microvirga</taxon>
    </lineage>
</organism>
<gene>
    <name evidence="1" type="ORF">JKG68_31695</name>
</gene>
<dbReference type="RefSeq" id="WP_202066340.1">
    <property type="nucleotide sequence ID" value="NZ_JAEQMY010000217.1"/>
</dbReference>
<dbReference type="EMBL" id="JAEQMY010000217">
    <property type="protein sequence ID" value="MBL0408432.1"/>
    <property type="molecule type" value="Genomic_DNA"/>
</dbReference>
<evidence type="ECO:0000313" key="1">
    <source>
        <dbReference type="EMBL" id="MBL0408432.1"/>
    </source>
</evidence>
<proteinExistence type="predicted"/>
<keyword evidence="2" id="KW-1185">Reference proteome</keyword>
<evidence type="ECO:0000313" key="2">
    <source>
        <dbReference type="Proteomes" id="UP000605848"/>
    </source>
</evidence>
<dbReference type="Proteomes" id="UP000605848">
    <property type="component" value="Unassembled WGS sequence"/>
</dbReference>
<accession>A0A936ZJM5</accession>
<reference evidence="1" key="1">
    <citation type="submission" date="2021-01" db="EMBL/GenBank/DDBJ databases">
        <title>Microvirga sp.</title>
        <authorList>
            <person name="Kim M.K."/>
        </authorList>
    </citation>
    <scope>NUCLEOTIDE SEQUENCE</scope>
    <source>
        <strain evidence="1">5420S-16</strain>
    </source>
</reference>
<sequence length="86" mass="9541">MLDSLAIEIAPLDVRQRHAKNGLGISICAAQDSRACGIRLLNEAFLLTLNREDLGEDLGHSARALLISQRCVIRTMDFYLRVECGE</sequence>